<reference evidence="3" key="1">
    <citation type="submission" date="2018-11" db="EMBL/GenBank/DDBJ databases">
        <title>Complete genome sequence of Paenibacillus sp. ML311-T8.</title>
        <authorList>
            <person name="Nam Y.-D."/>
            <person name="Kang J."/>
            <person name="Chung W.-H."/>
            <person name="Park Y.S."/>
        </authorList>
    </citation>
    <scope>NUCLEOTIDE SEQUENCE [LARGE SCALE GENOMIC DNA]</scope>
    <source>
        <strain evidence="3">ML311-T8</strain>
    </source>
</reference>
<dbReference type="PANTHER" id="PTHR43155">
    <property type="entry name" value="CYCLIC DI-GMP PHOSPHODIESTERASE PA4108-RELATED"/>
    <property type="match status" value="1"/>
</dbReference>
<dbReference type="SUPFAM" id="SSF109604">
    <property type="entry name" value="HD-domain/PDEase-like"/>
    <property type="match status" value="1"/>
</dbReference>
<gene>
    <name evidence="2" type="ORF">EHS13_35810</name>
</gene>
<dbReference type="PROSITE" id="PS51832">
    <property type="entry name" value="HD_GYP"/>
    <property type="match status" value="1"/>
</dbReference>
<keyword evidence="3" id="KW-1185">Reference proteome</keyword>
<proteinExistence type="predicted"/>
<name>A0A6B8RW25_9BACL</name>
<feature type="domain" description="HD-GYP" evidence="1">
    <location>
        <begin position="96"/>
        <end position="292"/>
    </location>
</feature>
<evidence type="ECO:0000313" key="3">
    <source>
        <dbReference type="Proteomes" id="UP000426246"/>
    </source>
</evidence>
<dbReference type="SMART" id="SM00471">
    <property type="entry name" value="HDc"/>
    <property type="match status" value="1"/>
</dbReference>
<dbReference type="AlphaFoldDB" id="A0A6B8RW25"/>
<dbReference type="OrthoDB" id="9759601at2"/>
<sequence length="333" mass="37405">MVEKQMEGWIGYHINKNIYNKLDVLLIPANTVLKLSHINLLISLEIYLDQEDVSSATSVRLMKEAIKETKKAFETIKLKKAIPFESIKANIIPIIAEFSINPNVFSIISSMEAKDEYTYKHSFAVAVISTIIGGWMELDTVEIEDLMISAFLHDVGKLQIPDAVLNKTQPLTKEEFLELKNHPEYGYNMISQTAGISQNQALVALQHHEREDGSGYPSGLKGCDMGILSKIVAVADVFHAMISKRAYKEALPLFQVLRELDAGAYGLYDPRVVHCLISKIMNALIGSRVLLSSGETVTVILINIHDRMHPLVKKEQQFIDLSKEKGIEIVKHY</sequence>
<dbReference type="EMBL" id="CP034235">
    <property type="protein sequence ID" value="QGQ99855.1"/>
    <property type="molecule type" value="Genomic_DNA"/>
</dbReference>
<dbReference type="Pfam" id="PF13487">
    <property type="entry name" value="HD_5"/>
    <property type="match status" value="1"/>
</dbReference>
<dbReference type="PANTHER" id="PTHR43155:SF2">
    <property type="entry name" value="CYCLIC DI-GMP PHOSPHODIESTERASE PA4108"/>
    <property type="match status" value="1"/>
</dbReference>
<protein>
    <submittedName>
        <fullName evidence="2">HD-GYP domain-containing protein</fullName>
    </submittedName>
</protein>
<dbReference type="InterPro" id="IPR003607">
    <property type="entry name" value="HD/PDEase_dom"/>
</dbReference>
<dbReference type="CDD" id="cd00077">
    <property type="entry name" value="HDc"/>
    <property type="match status" value="1"/>
</dbReference>
<dbReference type="Proteomes" id="UP000426246">
    <property type="component" value="Chromosome"/>
</dbReference>
<accession>A0A6B8RW25</accession>
<evidence type="ECO:0000313" key="2">
    <source>
        <dbReference type="EMBL" id="QGQ99855.1"/>
    </source>
</evidence>
<evidence type="ECO:0000259" key="1">
    <source>
        <dbReference type="PROSITE" id="PS51832"/>
    </source>
</evidence>
<dbReference type="RefSeq" id="WP_155705123.1">
    <property type="nucleotide sequence ID" value="NZ_CP034235.1"/>
</dbReference>
<dbReference type="KEGG" id="ppsc:EHS13_35810"/>
<dbReference type="InterPro" id="IPR037522">
    <property type="entry name" value="HD_GYP_dom"/>
</dbReference>
<dbReference type="Gene3D" id="1.10.3210.10">
    <property type="entry name" value="Hypothetical protein af1432"/>
    <property type="match status" value="1"/>
</dbReference>
<organism evidence="2 3">
    <name type="scientific">Paenibacillus psychroresistens</name>
    <dbReference type="NCBI Taxonomy" id="1778678"/>
    <lineage>
        <taxon>Bacteria</taxon>
        <taxon>Bacillati</taxon>
        <taxon>Bacillota</taxon>
        <taxon>Bacilli</taxon>
        <taxon>Bacillales</taxon>
        <taxon>Paenibacillaceae</taxon>
        <taxon>Paenibacillus</taxon>
    </lineage>
</organism>